<evidence type="ECO:0000256" key="1">
    <source>
        <dbReference type="SAM" id="SignalP"/>
    </source>
</evidence>
<dbReference type="InterPro" id="IPR011044">
    <property type="entry name" value="Quino_amine_DH_bsu"/>
</dbReference>
<protein>
    <submittedName>
        <fullName evidence="3">PQQ-binding-like beta-propeller repeat protein</fullName>
    </submittedName>
</protein>
<sequence length="373" mass="38645">MPRRRPLARTTVLLTALGVAACGEPAGDRLLLTSTYTDEVIALDPADGRVVRRTAVDPRPTERDEPTGVAVAPDGERWVAVTQGAEAGAHVFGRDGASERPAISLGLRAAGRPGVDPEGRRVLVPEYWLGDASPGGAALLTLDDGAVTRLPPLCAAPHQAAWSPDGRWVAVPCALDDLLLLLDGATLAVRHRVALSPAAADRLAAPETTAAPDTVVAGAGAGATGAPLVRPMNVAWAPDSGRLWVTLLRQGAVAAIDTTGTEIARAPVPRGPAGIAVTPDGHRLIVPARDDFLVAVLDAATLETLDRLVVADDPNPHGVVISPDGSTAYVTREGTARSPGGVTALRIADGTILWRTEAGAFTLDLRWQRAANR</sequence>
<dbReference type="InterPro" id="IPR015943">
    <property type="entry name" value="WD40/YVTN_repeat-like_dom_sf"/>
</dbReference>
<feature type="signal peptide" evidence="1">
    <location>
        <begin position="1"/>
        <end position="21"/>
    </location>
</feature>
<proteinExistence type="predicted"/>
<dbReference type="Pfam" id="PF13360">
    <property type="entry name" value="PQQ_2"/>
    <property type="match status" value="1"/>
</dbReference>
<comment type="caution">
    <text evidence="3">The sequence shown here is derived from an EMBL/GenBank/DDBJ whole genome shotgun (WGS) entry which is preliminary data.</text>
</comment>
<gene>
    <name evidence="3" type="ORF">WI372_12225</name>
</gene>
<dbReference type="Gene3D" id="2.130.10.10">
    <property type="entry name" value="YVTN repeat-like/Quinoprotein amine dehydrogenase"/>
    <property type="match status" value="2"/>
</dbReference>
<dbReference type="PANTHER" id="PTHR47197">
    <property type="entry name" value="PROTEIN NIRF"/>
    <property type="match status" value="1"/>
</dbReference>
<reference evidence="3 4" key="1">
    <citation type="submission" date="2024-02" db="EMBL/GenBank/DDBJ databases">
        <title>A novel Gemmatimonadota bacterium.</title>
        <authorList>
            <person name="Du Z.-J."/>
            <person name="Ye Y.-Q."/>
        </authorList>
    </citation>
    <scope>NUCLEOTIDE SEQUENCE [LARGE SCALE GENOMIC DNA]</scope>
    <source>
        <strain evidence="3 4">DH-20</strain>
    </source>
</reference>
<dbReference type="Proteomes" id="UP001484239">
    <property type="component" value="Unassembled WGS sequence"/>
</dbReference>
<dbReference type="RefSeq" id="WP_405287151.1">
    <property type="nucleotide sequence ID" value="NZ_JBBHLI010000007.1"/>
</dbReference>
<dbReference type="InterPro" id="IPR002372">
    <property type="entry name" value="PQQ_rpt_dom"/>
</dbReference>
<dbReference type="EMBL" id="JBBHLI010000007">
    <property type="protein sequence ID" value="MEK9501749.1"/>
    <property type="molecule type" value="Genomic_DNA"/>
</dbReference>
<feature type="domain" description="Pyrrolo-quinoline quinone repeat" evidence="2">
    <location>
        <begin position="239"/>
        <end position="357"/>
    </location>
</feature>
<dbReference type="InterPro" id="IPR051200">
    <property type="entry name" value="Host-pathogen_enzymatic-act"/>
</dbReference>
<name>A0ABU9EAH4_9BACT</name>
<evidence type="ECO:0000259" key="2">
    <source>
        <dbReference type="Pfam" id="PF13360"/>
    </source>
</evidence>
<dbReference type="PROSITE" id="PS51257">
    <property type="entry name" value="PROKAR_LIPOPROTEIN"/>
    <property type="match status" value="1"/>
</dbReference>
<organism evidence="3 4">
    <name type="scientific">Gaopeijia maritima</name>
    <dbReference type="NCBI Taxonomy" id="3119007"/>
    <lineage>
        <taxon>Bacteria</taxon>
        <taxon>Pseudomonadati</taxon>
        <taxon>Gemmatimonadota</taxon>
        <taxon>Longimicrobiia</taxon>
        <taxon>Gaopeijiales</taxon>
        <taxon>Gaopeijiaceae</taxon>
        <taxon>Gaopeijia</taxon>
    </lineage>
</organism>
<dbReference type="SUPFAM" id="SSF50969">
    <property type="entry name" value="YVTN repeat-like/Quinoprotein amine dehydrogenase"/>
    <property type="match status" value="1"/>
</dbReference>
<dbReference type="PANTHER" id="PTHR47197:SF3">
    <property type="entry name" value="DIHYDRO-HEME D1 DEHYDROGENASE"/>
    <property type="match status" value="1"/>
</dbReference>
<keyword evidence="4" id="KW-1185">Reference proteome</keyword>
<keyword evidence="1" id="KW-0732">Signal</keyword>
<accession>A0ABU9EAH4</accession>
<evidence type="ECO:0000313" key="3">
    <source>
        <dbReference type="EMBL" id="MEK9501749.1"/>
    </source>
</evidence>
<evidence type="ECO:0000313" key="4">
    <source>
        <dbReference type="Proteomes" id="UP001484239"/>
    </source>
</evidence>
<feature type="chain" id="PRO_5045531136" evidence="1">
    <location>
        <begin position="22"/>
        <end position="373"/>
    </location>
</feature>